<dbReference type="STRING" id="1714264.BTO30_14220"/>
<organism evidence="1 2">
    <name type="scientific">Domibacillus antri</name>
    <dbReference type="NCBI Taxonomy" id="1714264"/>
    <lineage>
        <taxon>Bacteria</taxon>
        <taxon>Bacillati</taxon>
        <taxon>Bacillota</taxon>
        <taxon>Bacilli</taxon>
        <taxon>Bacillales</taxon>
        <taxon>Bacillaceae</taxon>
        <taxon>Domibacillus</taxon>
    </lineage>
</organism>
<evidence type="ECO:0000313" key="1">
    <source>
        <dbReference type="EMBL" id="OLN21568.1"/>
    </source>
</evidence>
<dbReference type="EMBL" id="MSDU01000039">
    <property type="protein sequence ID" value="OLN21568.1"/>
    <property type="molecule type" value="Genomic_DNA"/>
</dbReference>
<gene>
    <name evidence="1" type="ORF">BTO30_14220</name>
</gene>
<sequence length="35" mass="3615">MAGLAASAIVLIAKAEISSASSVILYQPELPEKQD</sequence>
<accession>A0A1Q8Q2M1</accession>
<keyword evidence="2" id="KW-1185">Reference proteome</keyword>
<dbReference type="NCBIfam" id="TIGR04223">
    <property type="entry name" value="quorum_AgrD"/>
    <property type="match status" value="1"/>
</dbReference>
<name>A0A1Q8Q2M1_9BACI</name>
<protein>
    <recommendedName>
        <fullName evidence="3">Cyclic lactone autoinducer peptide</fullName>
    </recommendedName>
</protein>
<reference evidence="1 2" key="1">
    <citation type="submission" date="2016-12" db="EMBL/GenBank/DDBJ databases">
        <title>Domibacillus antri genome sequencing.</title>
        <authorList>
            <person name="Verma A."/>
            <person name="Krishnamurthi S."/>
        </authorList>
    </citation>
    <scope>NUCLEOTIDE SEQUENCE [LARGE SCALE GENOMIC DNA]</scope>
    <source>
        <strain evidence="1 2">XD80</strain>
    </source>
</reference>
<dbReference type="InterPro" id="IPR009229">
    <property type="entry name" value="AgrD"/>
</dbReference>
<dbReference type="Proteomes" id="UP000185568">
    <property type="component" value="Unassembled WGS sequence"/>
</dbReference>
<dbReference type="AlphaFoldDB" id="A0A1Q8Q2M1"/>
<evidence type="ECO:0000313" key="2">
    <source>
        <dbReference type="Proteomes" id="UP000185568"/>
    </source>
</evidence>
<comment type="caution">
    <text evidence="1">The sequence shown here is derived from an EMBL/GenBank/DDBJ whole genome shotgun (WGS) entry which is preliminary data.</text>
</comment>
<proteinExistence type="predicted"/>
<evidence type="ECO:0008006" key="3">
    <source>
        <dbReference type="Google" id="ProtNLM"/>
    </source>
</evidence>